<dbReference type="PANTHER" id="PTHR13516:SF8">
    <property type="entry name" value="RIBONUCLEASE P PROTEIN SUBUNIT P25-LIKE PROTEIN"/>
    <property type="match status" value="1"/>
</dbReference>
<gene>
    <name evidence="6" type="ORF">EPR50_G00058640</name>
</gene>
<evidence type="ECO:0000313" key="7">
    <source>
        <dbReference type="Proteomes" id="UP000295070"/>
    </source>
</evidence>
<dbReference type="GO" id="GO:0000172">
    <property type="term" value="C:ribonuclease MRP complex"/>
    <property type="evidence" value="ECO:0007669"/>
    <property type="project" value="TreeGrafter"/>
</dbReference>
<feature type="region of interest" description="Disordered" evidence="4">
    <location>
        <begin position="181"/>
        <end position="221"/>
    </location>
</feature>
<dbReference type="GO" id="GO:0003723">
    <property type="term" value="F:RNA binding"/>
    <property type="evidence" value="ECO:0007669"/>
    <property type="project" value="TreeGrafter"/>
</dbReference>
<evidence type="ECO:0000313" key="6">
    <source>
        <dbReference type="EMBL" id="TDH11226.1"/>
    </source>
</evidence>
<organism evidence="6 7">
    <name type="scientific">Perca flavescens</name>
    <name type="common">American yellow perch</name>
    <name type="synonym">Morone flavescens</name>
    <dbReference type="NCBI Taxonomy" id="8167"/>
    <lineage>
        <taxon>Eukaryota</taxon>
        <taxon>Metazoa</taxon>
        <taxon>Chordata</taxon>
        <taxon>Craniata</taxon>
        <taxon>Vertebrata</taxon>
        <taxon>Euteleostomi</taxon>
        <taxon>Actinopterygii</taxon>
        <taxon>Neopterygii</taxon>
        <taxon>Teleostei</taxon>
        <taxon>Neoteleostei</taxon>
        <taxon>Acanthomorphata</taxon>
        <taxon>Eupercaria</taxon>
        <taxon>Perciformes</taxon>
        <taxon>Percoidei</taxon>
        <taxon>Percidae</taxon>
        <taxon>Percinae</taxon>
        <taxon>Perca</taxon>
    </lineage>
</organism>
<comment type="caution">
    <text evidence="6">The sequence shown here is derived from an EMBL/GenBank/DDBJ whole genome shotgun (WGS) entry which is preliminary data.</text>
</comment>
<proteinExistence type="inferred from homology"/>
<name>A0A484D6X3_PERFV</name>
<dbReference type="Gene3D" id="3.30.110.20">
    <property type="entry name" value="Alba-like domain"/>
    <property type="match status" value="1"/>
</dbReference>
<dbReference type="STRING" id="8167.A0A484D6X3"/>
<dbReference type="GO" id="GO:0005634">
    <property type="term" value="C:nucleus"/>
    <property type="evidence" value="ECO:0007669"/>
    <property type="project" value="UniProtKB-SubCell"/>
</dbReference>
<evidence type="ECO:0000256" key="1">
    <source>
        <dbReference type="ARBA" id="ARBA00004123"/>
    </source>
</evidence>
<evidence type="ECO:0000256" key="4">
    <source>
        <dbReference type="SAM" id="MobiDB-lite"/>
    </source>
</evidence>
<evidence type="ECO:0000256" key="3">
    <source>
        <dbReference type="ARBA" id="ARBA00023242"/>
    </source>
</evidence>
<dbReference type="SUPFAM" id="SSF82704">
    <property type="entry name" value="AlbA-like"/>
    <property type="match status" value="1"/>
</dbReference>
<dbReference type="Pfam" id="PF01918">
    <property type="entry name" value="Alba"/>
    <property type="match status" value="1"/>
</dbReference>
<keyword evidence="3" id="KW-0539">Nucleus</keyword>
<evidence type="ECO:0000259" key="5">
    <source>
        <dbReference type="Pfam" id="PF01918"/>
    </source>
</evidence>
<sequence length="221" mass="23470">MENYSKARTVEQPCVCPFPGLPPDTPEVRVRDGSKIRNLLRYALSRVEAKPRPEAGAVAAEGQPEAAAAAAAAAGRPLCKHVVFTATGKGVSKAVTCVEIVKRRVRGLHQLTQLLFSRVDEVWEPLEPAAGLDSLTVSRNVPAIWILLCREPLDASQPGYQAPGCYSALWAQAAGREEAAAGLSAQRLGHKRKKGGGGGGGRGRGPRRQTGQPREPPKGQT</sequence>
<feature type="domain" description="DNA/RNA-binding protein Alba-like" evidence="5">
    <location>
        <begin position="27"/>
        <end position="114"/>
    </location>
</feature>
<accession>A0A484D6X3</accession>
<keyword evidence="7" id="KW-1185">Reference proteome</keyword>
<dbReference type="InterPro" id="IPR036882">
    <property type="entry name" value="Alba-like_dom_sf"/>
</dbReference>
<dbReference type="InterPro" id="IPR002775">
    <property type="entry name" value="DNA/RNA-bd_Alba-like"/>
</dbReference>
<comment type="similarity">
    <text evidence="2">Belongs to the histone-like Alba family.</text>
</comment>
<dbReference type="GO" id="GO:0001682">
    <property type="term" value="P:tRNA 5'-leader removal"/>
    <property type="evidence" value="ECO:0007669"/>
    <property type="project" value="TreeGrafter"/>
</dbReference>
<comment type="subcellular location">
    <subcellularLocation>
        <location evidence="1">Nucleus</location>
    </subcellularLocation>
</comment>
<dbReference type="InterPro" id="IPR051958">
    <property type="entry name" value="Alba-like_NAB"/>
</dbReference>
<protein>
    <recommendedName>
        <fullName evidence="5">DNA/RNA-binding protein Alba-like domain-containing protein</fullName>
    </recommendedName>
</protein>
<reference evidence="6 7" key="1">
    <citation type="submission" date="2019-01" db="EMBL/GenBank/DDBJ databases">
        <title>A chromosome-scale genome assembly of the yellow perch, Perca flavescens.</title>
        <authorList>
            <person name="Feron R."/>
            <person name="Morvezen R."/>
            <person name="Bestin A."/>
            <person name="Haffray P."/>
            <person name="Klopp C."/>
            <person name="Zahm M."/>
            <person name="Cabau C."/>
            <person name="Roques C."/>
            <person name="Donnadieu C."/>
            <person name="Bouchez O."/>
            <person name="Christie M."/>
            <person name="Larson W."/>
            <person name="Guiguen Y."/>
        </authorList>
    </citation>
    <scope>NUCLEOTIDE SEQUENCE [LARGE SCALE GENOMIC DNA]</scope>
    <source>
        <strain evidence="6">YP-PL-M2</strain>
        <tissue evidence="6">Blood</tissue>
    </source>
</reference>
<dbReference type="AlphaFoldDB" id="A0A484D6X3"/>
<dbReference type="PANTHER" id="PTHR13516">
    <property type="entry name" value="RIBONUCLEASE P SUBUNIT P25"/>
    <property type="match status" value="1"/>
</dbReference>
<dbReference type="Proteomes" id="UP000295070">
    <property type="component" value="Chromosome 6"/>
</dbReference>
<evidence type="ECO:0000256" key="2">
    <source>
        <dbReference type="ARBA" id="ARBA00008018"/>
    </source>
</evidence>
<dbReference type="EMBL" id="SCKG01000006">
    <property type="protein sequence ID" value="TDH11226.1"/>
    <property type="molecule type" value="Genomic_DNA"/>
</dbReference>